<organism evidence="2 3">
    <name type="scientific">Streptomyces atratus</name>
    <dbReference type="NCBI Taxonomy" id="1893"/>
    <lineage>
        <taxon>Bacteria</taxon>
        <taxon>Bacillati</taxon>
        <taxon>Actinomycetota</taxon>
        <taxon>Actinomycetes</taxon>
        <taxon>Kitasatosporales</taxon>
        <taxon>Streptomycetaceae</taxon>
        <taxon>Streptomyces</taxon>
    </lineage>
</organism>
<evidence type="ECO:0000313" key="3">
    <source>
        <dbReference type="Proteomes" id="UP000181909"/>
    </source>
</evidence>
<dbReference type="EMBL" id="FPJO01000004">
    <property type="protein sequence ID" value="SFX60059.1"/>
    <property type="molecule type" value="Genomic_DNA"/>
</dbReference>
<reference evidence="2 3" key="1">
    <citation type="submission" date="2016-11" db="EMBL/GenBank/DDBJ databases">
        <authorList>
            <person name="Jaros S."/>
            <person name="Januszkiewicz K."/>
            <person name="Wedrychowicz H."/>
        </authorList>
    </citation>
    <scope>NUCLEOTIDE SEQUENCE [LARGE SCALE GENOMIC DNA]</scope>
    <source>
        <strain evidence="2 3">OK807</strain>
    </source>
</reference>
<protein>
    <submittedName>
        <fullName evidence="2">Uncharacterized protein</fullName>
    </submittedName>
</protein>
<proteinExistence type="predicted"/>
<dbReference type="RefSeq" id="WP_072484803.1">
    <property type="nucleotide sequence ID" value="NZ_CP108276.1"/>
</dbReference>
<dbReference type="AlphaFoldDB" id="A0A1K1YEW9"/>
<gene>
    <name evidence="2" type="ORF">SAMN02787144_1004242</name>
</gene>
<dbReference type="Proteomes" id="UP000181909">
    <property type="component" value="Unassembled WGS sequence"/>
</dbReference>
<name>A0A1K1YEW9_STRAR</name>
<sequence length="258" mass="28622">MSFAPLGRHNGEHSDYCNTSLCCRCQQRNWTTQQGNERLCGLCAACCRECGRAPAPHLDGLNDGICVDCRGLCTRCHNPLPDGGVCHCQQWKQSPGNDPMRFIMQGFPQPLLQALGHRVPRTLPDILFEELTHRTAAQLLDRIERRWSNRWSHAIHERDEENRRRWAPQEIAEALVSPGACSNRACEDGYLLADGAPCPYCRQPAHRFVPATADAISTSEHARATAAQIRQALISNRSAGRKPKRGAQPGAWPTTPAG</sequence>
<evidence type="ECO:0000256" key="1">
    <source>
        <dbReference type="SAM" id="MobiDB-lite"/>
    </source>
</evidence>
<dbReference type="OrthoDB" id="4036083at2"/>
<evidence type="ECO:0000313" key="2">
    <source>
        <dbReference type="EMBL" id="SFX60059.1"/>
    </source>
</evidence>
<feature type="region of interest" description="Disordered" evidence="1">
    <location>
        <begin position="235"/>
        <end position="258"/>
    </location>
</feature>
<accession>A0A1K1YEW9</accession>